<dbReference type="PANTHER" id="PTHR30489:SF0">
    <property type="entry name" value="LIPOPROTEIN-RELEASING SYSTEM TRANSMEMBRANE PROTEIN LOLE"/>
    <property type="match status" value="1"/>
</dbReference>
<evidence type="ECO:0000259" key="9">
    <source>
        <dbReference type="Pfam" id="PF12704"/>
    </source>
</evidence>
<dbReference type="InterPro" id="IPR025857">
    <property type="entry name" value="MacB_PCD"/>
</dbReference>
<evidence type="ECO:0000256" key="4">
    <source>
        <dbReference type="ARBA" id="ARBA00022692"/>
    </source>
</evidence>
<dbReference type="PANTHER" id="PTHR30489">
    <property type="entry name" value="LIPOPROTEIN-RELEASING SYSTEM TRANSMEMBRANE PROTEIN LOLE"/>
    <property type="match status" value="1"/>
</dbReference>
<feature type="domain" description="ABC3 transporter permease C-terminal" evidence="8">
    <location>
        <begin position="278"/>
        <end position="400"/>
    </location>
</feature>
<proteinExistence type="inferred from homology"/>
<dbReference type="Proteomes" id="UP001500027">
    <property type="component" value="Unassembled WGS sequence"/>
</dbReference>
<sequence>MNASLYIAKRYLRSKSSNNAINFITILAIIGVILGAASLFVVLSGFAGLKDFTIQFSTIVDPDLKVEASTGKSFILSEEDINELNAIEEIALFSKIIEERIFIVADDKTYPSAYIKGVDKNFEKVNPIDSIIDQGSWLSEKTNQIVVGSGISRNLSFGVLDYAKDINIYVPKPGKGAINSIEKAFNTVSAINVGVFSINEKLDDTYVYASIDLARHLLGYDSNEISSVEIKLKEGSDENVVREKLNNILGNRIVIKNRAQLNDALYKMLNTENLAVYLIFTLVLIIALFNVIGSIIMMILDKRKNLATLFNIGVTPKDIRKIFFYQGSLMSILGGLLGIGVGLLLTMNQIYGPETLKVFITPSLPYPVKIKFGNLLLVFLTISILGILASKIASSRITKKLIQST</sequence>
<dbReference type="EMBL" id="BAABAV010000001">
    <property type="protein sequence ID" value="GAA4268829.1"/>
    <property type="molecule type" value="Genomic_DNA"/>
</dbReference>
<organism evidence="10 11">
    <name type="scientific">Hyunsoonleella aestuarii</name>
    <dbReference type="NCBI Taxonomy" id="912802"/>
    <lineage>
        <taxon>Bacteria</taxon>
        <taxon>Pseudomonadati</taxon>
        <taxon>Bacteroidota</taxon>
        <taxon>Flavobacteriia</taxon>
        <taxon>Flavobacteriales</taxon>
        <taxon>Flavobacteriaceae</taxon>
    </lineage>
</organism>
<keyword evidence="6 7" id="KW-0472">Membrane</keyword>
<evidence type="ECO:0000256" key="2">
    <source>
        <dbReference type="ARBA" id="ARBA00005236"/>
    </source>
</evidence>
<dbReference type="InterPro" id="IPR003838">
    <property type="entry name" value="ABC3_permease_C"/>
</dbReference>
<keyword evidence="4 7" id="KW-0812">Transmembrane</keyword>
<keyword evidence="3" id="KW-1003">Cell membrane</keyword>
<comment type="similarity">
    <text evidence="2">Belongs to the ABC-4 integral membrane protein family. LolC/E subfamily.</text>
</comment>
<comment type="subcellular location">
    <subcellularLocation>
        <location evidence="1">Cell membrane</location>
        <topology evidence="1">Multi-pass membrane protein</topology>
    </subcellularLocation>
</comment>
<accession>A0ABP8EA18</accession>
<keyword evidence="11" id="KW-1185">Reference proteome</keyword>
<evidence type="ECO:0000259" key="8">
    <source>
        <dbReference type="Pfam" id="PF02687"/>
    </source>
</evidence>
<gene>
    <name evidence="10" type="ORF">GCM10022257_09300</name>
</gene>
<reference evidence="11" key="1">
    <citation type="journal article" date="2019" name="Int. J. Syst. Evol. Microbiol.">
        <title>The Global Catalogue of Microorganisms (GCM) 10K type strain sequencing project: providing services to taxonomists for standard genome sequencing and annotation.</title>
        <authorList>
            <consortium name="The Broad Institute Genomics Platform"/>
            <consortium name="The Broad Institute Genome Sequencing Center for Infectious Disease"/>
            <person name="Wu L."/>
            <person name="Ma J."/>
        </authorList>
    </citation>
    <scope>NUCLEOTIDE SEQUENCE [LARGE SCALE GENOMIC DNA]</scope>
    <source>
        <strain evidence="11">JCM 17452</strain>
    </source>
</reference>
<evidence type="ECO:0000256" key="6">
    <source>
        <dbReference type="ARBA" id="ARBA00023136"/>
    </source>
</evidence>
<feature type="transmembrane region" description="Helical" evidence="7">
    <location>
        <begin position="21"/>
        <end position="49"/>
    </location>
</feature>
<keyword evidence="5 7" id="KW-1133">Transmembrane helix</keyword>
<feature type="transmembrane region" description="Helical" evidence="7">
    <location>
        <begin position="372"/>
        <end position="393"/>
    </location>
</feature>
<dbReference type="InterPro" id="IPR051447">
    <property type="entry name" value="Lipoprotein-release_system"/>
</dbReference>
<evidence type="ECO:0000256" key="1">
    <source>
        <dbReference type="ARBA" id="ARBA00004651"/>
    </source>
</evidence>
<dbReference type="RefSeq" id="WP_139001235.1">
    <property type="nucleotide sequence ID" value="NZ_BAABAV010000001.1"/>
</dbReference>
<evidence type="ECO:0000256" key="3">
    <source>
        <dbReference type="ARBA" id="ARBA00022475"/>
    </source>
</evidence>
<dbReference type="Pfam" id="PF02687">
    <property type="entry name" value="FtsX"/>
    <property type="match status" value="1"/>
</dbReference>
<comment type="caution">
    <text evidence="10">The sequence shown here is derived from an EMBL/GenBank/DDBJ whole genome shotgun (WGS) entry which is preliminary data.</text>
</comment>
<feature type="domain" description="MacB-like periplasmic core" evidence="9">
    <location>
        <begin position="25"/>
        <end position="247"/>
    </location>
</feature>
<evidence type="ECO:0000256" key="5">
    <source>
        <dbReference type="ARBA" id="ARBA00022989"/>
    </source>
</evidence>
<protein>
    <submittedName>
        <fullName evidence="10">ABC transporter permease</fullName>
    </submittedName>
</protein>
<evidence type="ECO:0000256" key="7">
    <source>
        <dbReference type="SAM" id="Phobius"/>
    </source>
</evidence>
<feature type="transmembrane region" description="Helical" evidence="7">
    <location>
        <begin position="329"/>
        <end position="352"/>
    </location>
</feature>
<evidence type="ECO:0000313" key="11">
    <source>
        <dbReference type="Proteomes" id="UP001500027"/>
    </source>
</evidence>
<evidence type="ECO:0000313" key="10">
    <source>
        <dbReference type="EMBL" id="GAA4268829.1"/>
    </source>
</evidence>
<dbReference type="Pfam" id="PF12704">
    <property type="entry name" value="MacB_PCD"/>
    <property type="match status" value="1"/>
</dbReference>
<feature type="transmembrane region" description="Helical" evidence="7">
    <location>
        <begin position="274"/>
        <end position="300"/>
    </location>
</feature>
<name>A0ABP8EA18_9FLAO</name>